<name>A0A1M5IVG1_9ACTN</name>
<keyword evidence="2" id="KW-0732">Signal</keyword>
<feature type="compositionally biased region" description="Low complexity" evidence="1">
    <location>
        <begin position="36"/>
        <end position="56"/>
    </location>
</feature>
<dbReference type="Proteomes" id="UP000186132">
    <property type="component" value="Unassembled WGS sequence"/>
</dbReference>
<protein>
    <recommendedName>
        <fullName evidence="5">DUF5666 domain-containing protein</fullName>
    </recommendedName>
</protein>
<dbReference type="EMBL" id="FQVU01000002">
    <property type="protein sequence ID" value="SHG32155.1"/>
    <property type="molecule type" value="Genomic_DNA"/>
</dbReference>
<feature type="chain" id="PRO_5009911200" description="DUF5666 domain-containing protein" evidence="2">
    <location>
        <begin position="28"/>
        <end position="165"/>
    </location>
</feature>
<sequence length="165" mass="16574">MNLTYRKTLAAGGTFVALLGVGGTALATTGSGTLTGAGAQQAAAPTATPSGSTAKPAGKHAKKHGALRGVEHAQIVTRHKGATVTRTIYHGTVTAVSSSSLTVKAADGKSQAYALNGDTKYRERSKGHKPTASSLSKIAKGDNVAVVGTGTSKVTAKHVVELPKK</sequence>
<evidence type="ECO:0000313" key="4">
    <source>
        <dbReference type="Proteomes" id="UP000186132"/>
    </source>
</evidence>
<keyword evidence="4" id="KW-1185">Reference proteome</keyword>
<organism evidence="3 4">
    <name type="scientific">Jatrophihabitans endophyticus</name>
    <dbReference type="NCBI Taxonomy" id="1206085"/>
    <lineage>
        <taxon>Bacteria</taxon>
        <taxon>Bacillati</taxon>
        <taxon>Actinomycetota</taxon>
        <taxon>Actinomycetes</taxon>
        <taxon>Jatrophihabitantales</taxon>
        <taxon>Jatrophihabitantaceae</taxon>
        <taxon>Jatrophihabitans</taxon>
    </lineage>
</organism>
<feature type="region of interest" description="Disordered" evidence="1">
    <location>
        <begin position="36"/>
        <end position="63"/>
    </location>
</feature>
<proteinExistence type="predicted"/>
<evidence type="ECO:0000256" key="1">
    <source>
        <dbReference type="SAM" id="MobiDB-lite"/>
    </source>
</evidence>
<dbReference type="AlphaFoldDB" id="A0A1M5IVG1"/>
<dbReference type="STRING" id="1206085.SAMN05443575_2013"/>
<gene>
    <name evidence="3" type="ORF">SAMN05443575_2013</name>
</gene>
<reference evidence="3 4" key="1">
    <citation type="submission" date="2016-11" db="EMBL/GenBank/DDBJ databases">
        <authorList>
            <person name="Jaros S."/>
            <person name="Januszkiewicz K."/>
            <person name="Wedrychowicz H."/>
        </authorList>
    </citation>
    <scope>NUCLEOTIDE SEQUENCE [LARGE SCALE GENOMIC DNA]</scope>
    <source>
        <strain evidence="3 4">DSM 45627</strain>
    </source>
</reference>
<feature type="signal peptide" evidence="2">
    <location>
        <begin position="1"/>
        <end position="27"/>
    </location>
</feature>
<evidence type="ECO:0008006" key="5">
    <source>
        <dbReference type="Google" id="ProtNLM"/>
    </source>
</evidence>
<evidence type="ECO:0000256" key="2">
    <source>
        <dbReference type="SAM" id="SignalP"/>
    </source>
</evidence>
<dbReference type="RefSeq" id="WP_073389278.1">
    <property type="nucleotide sequence ID" value="NZ_FQVU01000002.1"/>
</dbReference>
<accession>A0A1M5IVG1</accession>
<evidence type="ECO:0000313" key="3">
    <source>
        <dbReference type="EMBL" id="SHG32155.1"/>
    </source>
</evidence>